<feature type="compositionally biased region" description="Basic and acidic residues" evidence="1">
    <location>
        <begin position="110"/>
        <end position="151"/>
    </location>
</feature>
<protein>
    <submittedName>
        <fullName evidence="2">Uncharacterized protein</fullName>
    </submittedName>
</protein>
<keyword evidence="3" id="KW-1185">Reference proteome</keyword>
<dbReference type="Proteomes" id="UP000218209">
    <property type="component" value="Unassembled WGS sequence"/>
</dbReference>
<sequence>MVACRSAGTPSTCGARGAASCPSATRGYARSASPGAVWARGSRQDVHWTSSGLPPVGMVRLALVPAAKAAATGTSGGVDTYAFWWGCWGGYAHGCHGGCKGHGGHGGGDSGHDHGSHDHGSHDDGSHDDGSHDDGSHDHGSHDHGSHDHGSHSVRMSTGGGAPACAGTGKCAVRLEAGSYGALVTVPTVARDGDYVLYAVWFGGGDLGGTATRHTYHSCSTVRVRGGPSTRTWQPRFVPALNKAKDVPMLKGGYPATLGGYGTAKQRTTSCPSASSNWKPCAAPTKFCRRRRVTWRVPAPFARGARPPPLKRSAYPGGK</sequence>
<proteinExistence type="predicted"/>
<accession>A0A1X6PFN3</accession>
<evidence type="ECO:0000256" key="1">
    <source>
        <dbReference type="SAM" id="MobiDB-lite"/>
    </source>
</evidence>
<dbReference type="AlphaFoldDB" id="A0A1X6PFN3"/>
<evidence type="ECO:0000313" key="3">
    <source>
        <dbReference type="Proteomes" id="UP000218209"/>
    </source>
</evidence>
<name>A0A1X6PFN3_PORUM</name>
<feature type="region of interest" description="Disordered" evidence="1">
    <location>
        <begin position="300"/>
        <end position="319"/>
    </location>
</feature>
<organism evidence="2 3">
    <name type="scientific">Porphyra umbilicalis</name>
    <name type="common">Purple laver</name>
    <name type="synonym">Red alga</name>
    <dbReference type="NCBI Taxonomy" id="2786"/>
    <lineage>
        <taxon>Eukaryota</taxon>
        <taxon>Rhodophyta</taxon>
        <taxon>Bangiophyceae</taxon>
        <taxon>Bangiales</taxon>
        <taxon>Bangiaceae</taxon>
        <taxon>Porphyra</taxon>
    </lineage>
</organism>
<gene>
    <name evidence="2" type="ORF">BU14_0076s0037</name>
</gene>
<reference evidence="2 3" key="1">
    <citation type="submission" date="2017-03" db="EMBL/GenBank/DDBJ databases">
        <title>WGS assembly of Porphyra umbilicalis.</title>
        <authorList>
            <person name="Brawley S.H."/>
            <person name="Blouin N.A."/>
            <person name="Ficko-Blean E."/>
            <person name="Wheeler G.L."/>
            <person name="Lohr M."/>
            <person name="Goodson H.V."/>
            <person name="Jenkins J.W."/>
            <person name="Blaby-Haas C.E."/>
            <person name="Helliwell K.E."/>
            <person name="Chan C."/>
            <person name="Marriage T."/>
            <person name="Bhattacharya D."/>
            <person name="Klein A.S."/>
            <person name="Badis Y."/>
            <person name="Brodie J."/>
            <person name="Cao Y."/>
            <person name="Collen J."/>
            <person name="Dittami S.M."/>
            <person name="Gachon C.M."/>
            <person name="Green B.R."/>
            <person name="Karpowicz S."/>
            <person name="Kim J.W."/>
            <person name="Kudahl U."/>
            <person name="Lin S."/>
            <person name="Michel G."/>
            <person name="Mittag M."/>
            <person name="Olson B.J."/>
            <person name="Pangilinan J."/>
            <person name="Peng Y."/>
            <person name="Qiu H."/>
            <person name="Shu S."/>
            <person name="Singer J.T."/>
            <person name="Smith A.G."/>
            <person name="Sprecher B.N."/>
            <person name="Wagner V."/>
            <person name="Wang W."/>
            <person name="Wang Z.-Y."/>
            <person name="Yan J."/>
            <person name="Yarish C."/>
            <person name="Zoeuner-Riek S."/>
            <person name="Zhuang Y."/>
            <person name="Zou Y."/>
            <person name="Lindquist E.A."/>
            <person name="Grimwood J."/>
            <person name="Barry K."/>
            <person name="Rokhsar D.S."/>
            <person name="Schmutz J."/>
            <person name="Stiller J.W."/>
            <person name="Grossman A.R."/>
            <person name="Prochnik S.E."/>
        </authorList>
    </citation>
    <scope>NUCLEOTIDE SEQUENCE [LARGE SCALE GENOMIC DNA]</scope>
    <source>
        <strain evidence="2">4086291</strain>
    </source>
</reference>
<feature type="region of interest" description="Disordered" evidence="1">
    <location>
        <begin position="103"/>
        <end position="159"/>
    </location>
</feature>
<dbReference type="EMBL" id="KV918790">
    <property type="protein sequence ID" value="OSX79483.1"/>
    <property type="molecule type" value="Genomic_DNA"/>
</dbReference>
<evidence type="ECO:0000313" key="2">
    <source>
        <dbReference type="EMBL" id="OSX79483.1"/>
    </source>
</evidence>